<proteinExistence type="predicted"/>
<dbReference type="Proteomes" id="UP000780801">
    <property type="component" value="Unassembled WGS sequence"/>
</dbReference>
<dbReference type="EMBL" id="JAABOA010000510">
    <property type="protein sequence ID" value="KAF9584071.1"/>
    <property type="molecule type" value="Genomic_DNA"/>
</dbReference>
<dbReference type="Gene3D" id="3.10.450.50">
    <property type="match status" value="1"/>
</dbReference>
<keyword evidence="4" id="KW-1185">Reference proteome</keyword>
<dbReference type="AlphaFoldDB" id="A0A9P6FZJ4"/>
<accession>A0A9P6FZJ4</accession>
<dbReference type="Gene3D" id="1.10.8.10">
    <property type="entry name" value="DNA helicase RuvA subunit, C-terminal domain"/>
    <property type="match status" value="1"/>
</dbReference>
<dbReference type="PANTHER" id="PTHR10662:SF22">
    <property type="entry name" value="NUCLEAR RNA EXPORT FACTOR 1"/>
    <property type="match status" value="1"/>
</dbReference>
<dbReference type="InterPro" id="IPR009060">
    <property type="entry name" value="UBA-like_sf"/>
</dbReference>
<gene>
    <name evidence="3" type="primary">MEX67_2</name>
    <name evidence="3" type="ORF">BGW38_007677</name>
</gene>
<dbReference type="GO" id="GO:0003723">
    <property type="term" value="F:RNA binding"/>
    <property type="evidence" value="ECO:0007669"/>
    <property type="project" value="TreeGrafter"/>
</dbReference>
<name>A0A9P6FZJ4_9FUNG</name>
<dbReference type="InterPro" id="IPR002075">
    <property type="entry name" value="NTF2_dom"/>
</dbReference>
<feature type="domain" description="TAP-C" evidence="2">
    <location>
        <begin position="110"/>
        <end position="163"/>
    </location>
</feature>
<comment type="caution">
    <text evidence="3">The sequence shown here is derived from an EMBL/GenBank/DDBJ whole genome shotgun (WGS) entry which is preliminary data.</text>
</comment>
<protein>
    <submittedName>
        <fullName evidence="3">Nuclear mRNA export, poly(A)+RNA binding protein</fullName>
    </submittedName>
</protein>
<sequence length="167" mass="17632">FEQVNSNRPLRKSFDRSFIIAPAPPSSQAAIHGWKCLIISDQLTIRQYNGSDAWKPEPDATPAPVALVAPIPGALPPTAIAPVAAPAVVATPASNTGVAAQQVPMPGISPEQHAKAIELQGRTGLTYPYAVQCLSAVGWDIQAGITLVEQERANIPADAWQQPPAQF</sequence>
<dbReference type="Pfam" id="PF22602">
    <property type="entry name" value="NXF_NTF2"/>
    <property type="match status" value="1"/>
</dbReference>
<dbReference type="GO" id="GO:0016973">
    <property type="term" value="P:poly(A)+ mRNA export from nucleus"/>
    <property type="evidence" value="ECO:0007669"/>
    <property type="project" value="TreeGrafter"/>
</dbReference>
<organism evidence="3 4">
    <name type="scientific">Lunasporangiospora selenospora</name>
    <dbReference type="NCBI Taxonomy" id="979761"/>
    <lineage>
        <taxon>Eukaryota</taxon>
        <taxon>Fungi</taxon>
        <taxon>Fungi incertae sedis</taxon>
        <taxon>Mucoromycota</taxon>
        <taxon>Mortierellomycotina</taxon>
        <taxon>Mortierellomycetes</taxon>
        <taxon>Mortierellales</taxon>
        <taxon>Mortierellaceae</taxon>
        <taxon>Lunasporangiospora</taxon>
    </lineage>
</organism>
<reference evidence="3" key="1">
    <citation type="journal article" date="2020" name="Fungal Divers.">
        <title>Resolving the Mortierellaceae phylogeny through synthesis of multi-gene phylogenetics and phylogenomics.</title>
        <authorList>
            <person name="Vandepol N."/>
            <person name="Liber J."/>
            <person name="Desiro A."/>
            <person name="Na H."/>
            <person name="Kennedy M."/>
            <person name="Barry K."/>
            <person name="Grigoriev I.V."/>
            <person name="Miller A.N."/>
            <person name="O'Donnell K."/>
            <person name="Stajich J.E."/>
            <person name="Bonito G."/>
        </authorList>
    </citation>
    <scope>NUCLEOTIDE SEQUENCE</scope>
    <source>
        <strain evidence="3">KOD1015</strain>
    </source>
</reference>
<keyword evidence="1" id="KW-0433">Leucine-rich repeat</keyword>
<dbReference type="PROSITE" id="PS51281">
    <property type="entry name" value="TAP_C"/>
    <property type="match status" value="1"/>
</dbReference>
<dbReference type="InterPro" id="IPR030217">
    <property type="entry name" value="NXF_fam"/>
</dbReference>
<dbReference type="PANTHER" id="PTHR10662">
    <property type="entry name" value="NUCLEAR RNA EXPORT FACTOR"/>
    <property type="match status" value="1"/>
</dbReference>
<evidence type="ECO:0000313" key="3">
    <source>
        <dbReference type="EMBL" id="KAF9584071.1"/>
    </source>
</evidence>
<dbReference type="GO" id="GO:0005634">
    <property type="term" value="C:nucleus"/>
    <property type="evidence" value="ECO:0007669"/>
    <property type="project" value="InterPro"/>
</dbReference>
<evidence type="ECO:0000256" key="1">
    <source>
        <dbReference type="ARBA" id="ARBA00022614"/>
    </source>
</evidence>
<feature type="non-terminal residue" evidence="3">
    <location>
        <position position="1"/>
    </location>
</feature>
<dbReference type="SMART" id="SM00804">
    <property type="entry name" value="TAP_C"/>
    <property type="match status" value="1"/>
</dbReference>
<dbReference type="OrthoDB" id="25872at2759"/>
<dbReference type="Pfam" id="PF03943">
    <property type="entry name" value="TAP_C"/>
    <property type="match status" value="1"/>
</dbReference>
<dbReference type="SUPFAM" id="SSF46934">
    <property type="entry name" value="UBA-like"/>
    <property type="match status" value="1"/>
</dbReference>
<dbReference type="InterPro" id="IPR005637">
    <property type="entry name" value="TAP_C_dom"/>
</dbReference>
<evidence type="ECO:0000313" key="4">
    <source>
        <dbReference type="Proteomes" id="UP000780801"/>
    </source>
</evidence>
<evidence type="ECO:0000259" key="2">
    <source>
        <dbReference type="PROSITE" id="PS51281"/>
    </source>
</evidence>